<dbReference type="AlphaFoldDB" id="A0A3B0UNY1"/>
<reference evidence="1" key="1">
    <citation type="submission" date="2018-06" db="EMBL/GenBank/DDBJ databases">
        <authorList>
            <person name="Zhirakovskaya E."/>
        </authorList>
    </citation>
    <scope>NUCLEOTIDE SEQUENCE</scope>
</reference>
<dbReference type="EMBL" id="UOEO01000187">
    <property type="protein sequence ID" value="VAW21844.1"/>
    <property type="molecule type" value="Genomic_DNA"/>
</dbReference>
<protein>
    <submittedName>
        <fullName evidence="1">Uncharacterized protein</fullName>
    </submittedName>
</protein>
<name>A0A3B0UNY1_9ZZZZ</name>
<sequence>MQKGSIATRLFWLSAAWLVVALIATAFLLSALYSRALDRSLADALNFNLETLVARTLEAGAPDAL</sequence>
<proteinExistence type="predicted"/>
<accession>A0A3B0UNY1</accession>
<feature type="non-terminal residue" evidence="1">
    <location>
        <position position="65"/>
    </location>
</feature>
<organism evidence="1">
    <name type="scientific">hydrothermal vent metagenome</name>
    <dbReference type="NCBI Taxonomy" id="652676"/>
    <lineage>
        <taxon>unclassified sequences</taxon>
        <taxon>metagenomes</taxon>
        <taxon>ecological metagenomes</taxon>
    </lineage>
</organism>
<evidence type="ECO:0000313" key="1">
    <source>
        <dbReference type="EMBL" id="VAW21844.1"/>
    </source>
</evidence>
<gene>
    <name evidence="1" type="ORF">MNBD_ALPHA12-1602</name>
</gene>